<evidence type="ECO:0000256" key="10">
    <source>
        <dbReference type="ARBA" id="ARBA00022705"/>
    </source>
</evidence>
<evidence type="ECO:0000256" key="8">
    <source>
        <dbReference type="ARBA" id="ARBA00022679"/>
    </source>
</evidence>
<dbReference type="InterPro" id="IPR003141">
    <property type="entry name" value="Pol/His_phosphatase_N"/>
</dbReference>
<dbReference type="PRINTS" id="PR00870">
    <property type="entry name" value="DNAPOLXBETA"/>
</dbReference>
<dbReference type="InterPro" id="IPR004013">
    <property type="entry name" value="PHP_dom"/>
</dbReference>
<comment type="function">
    <text evidence="20">Repair polymerase that plays a key role in base-excision repair. During this process, the damaged base is excised by specific DNA glycosylases, the DNA backbone is nicked at the abasic site by an apurinic/apyrimidic (AP) endonuclease, and POLB removes 5'-deoxyribose-phosphate from the preincised AP site acting as a 5'-deoxyribose-phosphate lyase (5'-dRP lyase); through its DNA polymerase activity, it adds one nucleotide to the 3' end of the arising single-nucleotide gap. Conducts 'gap-filling' DNA synthesis in a stepwise distributive fashion rather than in a processive fashion as for other DNA polymerases. It is also able to cleave sugar-phosphate bonds 3' to an intact AP site, acting as an AP lyase.</text>
</comment>
<dbReference type="InterPro" id="IPR043519">
    <property type="entry name" value="NT_sf"/>
</dbReference>
<evidence type="ECO:0000256" key="7">
    <source>
        <dbReference type="ARBA" id="ARBA00022634"/>
    </source>
</evidence>
<keyword evidence="12" id="KW-0832">Ubl conjugation</keyword>
<organism evidence="25">
    <name type="scientific">hydrothermal vent metagenome</name>
    <dbReference type="NCBI Taxonomy" id="652676"/>
    <lineage>
        <taxon>unclassified sequences</taxon>
        <taxon>metagenomes</taxon>
        <taxon>ecological metagenomes</taxon>
    </lineage>
</organism>
<comment type="catalytic activity">
    <reaction evidence="19">
        <text>a 5'-end 2'-deoxyribose-2'-deoxyribonucleotide-DNA = (2E,4S)-4-hydroxypenten-2-al-5-phosphate + a 5'-end 5'-phospho-2'-deoxyribonucleoside-DNA + H(+)</text>
        <dbReference type="Rhea" id="RHEA:76255"/>
        <dbReference type="Rhea" id="RHEA-COMP:13180"/>
        <dbReference type="Rhea" id="RHEA-COMP:18657"/>
        <dbReference type="ChEBI" id="CHEBI:15378"/>
        <dbReference type="ChEBI" id="CHEBI:136412"/>
        <dbReference type="ChEBI" id="CHEBI:195194"/>
        <dbReference type="ChEBI" id="CHEBI:195195"/>
    </reaction>
</comment>
<keyword evidence="14" id="KW-0915">Sodium</keyword>
<dbReference type="Gene3D" id="1.10.150.110">
    <property type="entry name" value="DNA polymerase beta, N-terminal domain-like"/>
    <property type="match status" value="1"/>
</dbReference>
<dbReference type="InterPro" id="IPR037160">
    <property type="entry name" value="DNA_Pol_thumb_sf"/>
</dbReference>
<dbReference type="AlphaFoldDB" id="A0A3B0QV13"/>
<feature type="non-terminal residue" evidence="25">
    <location>
        <position position="390"/>
    </location>
</feature>
<dbReference type="Gene3D" id="1.10.150.20">
    <property type="entry name" value="5' to 3' exonuclease, C-terminal subdomain"/>
    <property type="match status" value="1"/>
</dbReference>
<evidence type="ECO:0000259" key="22">
    <source>
        <dbReference type="SMART" id="SM00278"/>
    </source>
</evidence>
<dbReference type="EC" id="4.2.99.18" evidence="4"/>
<dbReference type="InterPro" id="IPR029398">
    <property type="entry name" value="PolB_thumb"/>
</dbReference>
<evidence type="ECO:0000256" key="9">
    <source>
        <dbReference type="ARBA" id="ARBA00022695"/>
    </source>
</evidence>
<protein>
    <recommendedName>
        <fullName evidence="5">DNA polymerase beta</fullName>
        <ecNumber evidence="3">2.7.7.7</ecNumber>
        <ecNumber evidence="4">4.2.99.18</ecNumber>
    </recommendedName>
    <alternativeName>
        <fullName evidence="16">5'-deoxyribose-phosphate lyase</fullName>
    </alternativeName>
    <alternativeName>
        <fullName evidence="17">AP lyase</fullName>
    </alternativeName>
</protein>
<dbReference type="CDD" id="cd00141">
    <property type="entry name" value="NT_POLXc"/>
    <property type="match status" value="1"/>
</dbReference>
<feature type="domain" description="Helix-hairpin-helix DNA-binding motif class 1" evidence="22">
    <location>
        <begin position="93"/>
        <end position="112"/>
    </location>
</feature>
<evidence type="ECO:0000256" key="2">
    <source>
        <dbReference type="ARBA" id="ARBA00004496"/>
    </source>
</evidence>
<evidence type="ECO:0000256" key="1">
    <source>
        <dbReference type="ARBA" id="ARBA00001946"/>
    </source>
</evidence>
<dbReference type="PANTHER" id="PTHR11276">
    <property type="entry name" value="DNA POLYMERASE TYPE-X FAMILY MEMBER"/>
    <property type="match status" value="1"/>
</dbReference>
<feature type="domain" description="DNA-directed DNA polymerase X" evidence="24">
    <location>
        <begin position="1"/>
        <end position="323"/>
    </location>
</feature>
<dbReference type="EMBL" id="UOEA01000084">
    <property type="protein sequence ID" value="VAV85280.1"/>
    <property type="molecule type" value="Genomic_DNA"/>
</dbReference>
<keyword evidence="15" id="KW-0234">DNA repair</keyword>
<dbReference type="InterPro" id="IPR002054">
    <property type="entry name" value="DNA-dir_DNA_pol_X"/>
</dbReference>
<dbReference type="GO" id="GO:0140078">
    <property type="term" value="F:class I DNA-(apurinic or apyrimidinic site) endonuclease activity"/>
    <property type="evidence" value="ECO:0007669"/>
    <property type="project" value="UniProtKB-EC"/>
</dbReference>
<reference evidence="25" key="1">
    <citation type="submission" date="2018-06" db="EMBL/GenBank/DDBJ databases">
        <authorList>
            <person name="Zhirakovskaya E."/>
        </authorList>
    </citation>
    <scope>NUCLEOTIDE SEQUENCE</scope>
</reference>
<dbReference type="InterPro" id="IPR028207">
    <property type="entry name" value="DNA_pol_B_palm_palm"/>
</dbReference>
<dbReference type="SUPFAM" id="SSF81301">
    <property type="entry name" value="Nucleotidyltransferase"/>
    <property type="match status" value="1"/>
</dbReference>
<accession>A0A3B0QV13</accession>
<dbReference type="InterPro" id="IPR027421">
    <property type="entry name" value="DNA_pol_lamdba_lyase_dom_sf"/>
</dbReference>
<dbReference type="EC" id="2.7.7.7" evidence="3"/>
<evidence type="ECO:0000256" key="3">
    <source>
        <dbReference type="ARBA" id="ARBA00012417"/>
    </source>
</evidence>
<evidence type="ECO:0000256" key="20">
    <source>
        <dbReference type="ARBA" id="ARBA00045548"/>
    </source>
</evidence>
<keyword evidence="13" id="KW-0239">DNA-directed DNA polymerase</keyword>
<comment type="cofactor">
    <cofactor evidence="1">
        <name>Mg(2+)</name>
        <dbReference type="ChEBI" id="CHEBI:18420"/>
    </cofactor>
</comment>
<evidence type="ECO:0000256" key="21">
    <source>
        <dbReference type="ARBA" id="ARBA00049244"/>
    </source>
</evidence>
<evidence type="ECO:0000256" key="5">
    <source>
        <dbReference type="ARBA" id="ARBA00020020"/>
    </source>
</evidence>
<evidence type="ECO:0000256" key="19">
    <source>
        <dbReference type="ARBA" id="ARBA00044678"/>
    </source>
</evidence>
<dbReference type="Pfam" id="PF14716">
    <property type="entry name" value="HHH_8"/>
    <property type="match status" value="1"/>
</dbReference>
<dbReference type="GO" id="GO:0006281">
    <property type="term" value="P:DNA repair"/>
    <property type="evidence" value="ECO:0007669"/>
    <property type="project" value="UniProtKB-KW"/>
</dbReference>
<dbReference type="InterPro" id="IPR010996">
    <property type="entry name" value="HHH_MUS81"/>
</dbReference>
<evidence type="ECO:0000256" key="4">
    <source>
        <dbReference type="ARBA" id="ARBA00012720"/>
    </source>
</evidence>
<dbReference type="Gene3D" id="3.30.210.10">
    <property type="entry name" value="DNA polymerase, thumb domain"/>
    <property type="match status" value="1"/>
</dbReference>
<evidence type="ECO:0000256" key="18">
    <source>
        <dbReference type="ARBA" id="ARBA00044632"/>
    </source>
</evidence>
<dbReference type="Pfam" id="PF14520">
    <property type="entry name" value="HHH_5"/>
    <property type="match status" value="1"/>
</dbReference>
<evidence type="ECO:0000256" key="11">
    <source>
        <dbReference type="ARBA" id="ARBA00022763"/>
    </source>
</evidence>
<evidence type="ECO:0000259" key="24">
    <source>
        <dbReference type="SMART" id="SM00483"/>
    </source>
</evidence>
<name>A0A3B0QV13_9ZZZZ</name>
<dbReference type="GO" id="GO:0005737">
    <property type="term" value="C:cytoplasm"/>
    <property type="evidence" value="ECO:0007669"/>
    <property type="project" value="UniProtKB-SubCell"/>
</dbReference>
<keyword evidence="10" id="KW-0235">DNA replication</keyword>
<dbReference type="GO" id="GO:0003677">
    <property type="term" value="F:DNA binding"/>
    <property type="evidence" value="ECO:0007669"/>
    <property type="project" value="InterPro"/>
</dbReference>
<comment type="catalytic activity">
    <reaction evidence="21">
        <text>DNA(n) + a 2'-deoxyribonucleoside 5'-triphosphate = DNA(n+1) + diphosphate</text>
        <dbReference type="Rhea" id="RHEA:22508"/>
        <dbReference type="Rhea" id="RHEA-COMP:17339"/>
        <dbReference type="Rhea" id="RHEA-COMP:17340"/>
        <dbReference type="ChEBI" id="CHEBI:33019"/>
        <dbReference type="ChEBI" id="CHEBI:61560"/>
        <dbReference type="ChEBI" id="CHEBI:173112"/>
        <dbReference type="EC" id="2.7.7.7"/>
    </reaction>
</comment>
<dbReference type="SMART" id="SM00483">
    <property type="entry name" value="POLXc"/>
    <property type="match status" value="1"/>
</dbReference>
<comment type="catalytic activity">
    <reaction evidence="18">
        <text>2'-deoxyribonucleotide-(2'-deoxyribose 5'-phosphate)-2'-deoxyribonucleotide-DNA = a 3'-end 2'-deoxyribonucleotide-(2,3-dehydro-2,3-deoxyribose 5'-phosphate)-DNA + a 5'-end 5'-phospho-2'-deoxyribonucleoside-DNA + H(+)</text>
        <dbReference type="Rhea" id="RHEA:66592"/>
        <dbReference type="Rhea" id="RHEA-COMP:13180"/>
        <dbReference type="Rhea" id="RHEA-COMP:16897"/>
        <dbReference type="Rhea" id="RHEA-COMP:17067"/>
        <dbReference type="ChEBI" id="CHEBI:15378"/>
        <dbReference type="ChEBI" id="CHEBI:136412"/>
        <dbReference type="ChEBI" id="CHEBI:157695"/>
        <dbReference type="ChEBI" id="CHEBI:167181"/>
        <dbReference type="EC" id="4.2.99.18"/>
    </reaction>
</comment>
<evidence type="ECO:0000256" key="13">
    <source>
        <dbReference type="ARBA" id="ARBA00022932"/>
    </source>
</evidence>
<feature type="domain" description="Helix-hairpin-helix DNA-binding motif class 1" evidence="22">
    <location>
        <begin position="128"/>
        <end position="147"/>
    </location>
</feature>
<keyword evidence="6" id="KW-0488">Methylation</keyword>
<feature type="domain" description="Helix-hairpin-helix DNA-binding motif class 1" evidence="22">
    <location>
        <begin position="53"/>
        <end position="72"/>
    </location>
</feature>
<dbReference type="InterPro" id="IPR002008">
    <property type="entry name" value="DNA_pol_X_beta-like"/>
</dbReference>
<dbReference type="Pfam" id="PF14791">
    <property type="entry name" value="DNA_pol_B_thumb"/>
    <property type="match status" value="1"/>
</dbReference>
<keyword evidence="8" id="KW-0808">Transferase</keyword>
<dbReference type="InterPro" id="IPR016195">
    <property type="entry name" value="Pol/histidinol_Pase-like"/>
</dbReference>
<proteinExistence type="predicted"/>
<keyword evidence="9" id="KW-0548">Nucleotidyltransferase</keyword>
<comment type="subcellular location">
    <subcellularLocation>
        <location evidence="2">Cytoplasm</location>
    </subcellularLocation>
</comment>
<dbReference type="Gene3D" id="3.30.460.10">
    <property type="entry name" value="Beta Polymerase, domain 2"/>
    <property type="match status" value="1"/>
</dbReference>
<keyword evidence="7" id="KW-0237">DNA synthesis</keyword>
<dbReference type="SMART" id="SM00481">
    <property type="entry name" value="POLIIIAc"/>
    <property type="match status" value="1"/>
</dbReference>
<evidence type="ECO:0000256" key="16">
    <source>
        <dbReference type="ARBA" id="ARBA00035717"/>
    </source>
</evidence>
<dbReference type="SUPFAM" id="SSF47802">
    <property type="entry name" value="DNA polymerase beta, N-terminal domain-like"/>
    <property type="match status" value="1"/>
</dbReference>
<evidence type="ECO:0000313" key="25">
    <source>
        <dbReference type="EMBL" id="VAV85280.1"/>
    </source>
</evidence>
<dbReference type="PANTHER" id="PTHR11276:SF28">
    <property type="entry name" value="DNA POLYMERASE LAMBDA"/>
    <property type="match status" value="1"/>
</dbReference>
<dbReference type="Pfam" id="PF14792">
    <property type="entry name" value="DNA_pol_B_palm"/>
    <property type="match status" value="1"/>
</dbReference>
<keyword evidence="11" id="KW-0227">DNA damage</keyword>
<evidence type="ECO:0000256" key="15">
    <source>
        <dbReference type="ARBA" id="ARBA00023204"/>
    </source>
</evidence>
<dbReference type="InterPro" id="IPR003583">
    <property type="entry name" value="Hlx-hairpin-Hlx_DNA-bd_motif"/>
</dbReference>
<evidence type="ECO:0000256" key="17">
    <source>
        <dbReference type="ARBA" id="ARBA00035726"/>
    </source>
</evidence>
<evidence type="ECO:0000256" key="12">
    <source>
        <dbReference type="ARBA" id="ARBA00022843"/>
    </source>
</evidence>
<feature type="domain" description="Polymerase/histidinol phosphatase N-terminal" evidence="23">
    <location>
        <begin position="347"/>
        <end position="390"/>
    </location>
</feature>
<dbReference type="Gene3D" id="3.20.20.140">
    <property type="entry name" value="Metal-dependent hydrolases"/>
    <property type="match status" value="1"/>
</dbReference>
<dbReference type="Pfam" id="PF02811">
    <property type="entry name" value="PHP"/>
    <property type="match status" value="1"/>
</dbReference>
<evidence type="ECO:0000259" key="23">
    <source>
        <dbReference type="SMART" id="SM00481"/>
    </source>
</evidence>
<dbReference type="InterPro" id="IPR022312">
    <property type="entry name" value="DNA_pol_X"/>
</dbReference>
<gene>
    <name evidence="25" type="ORF">MNBD_DELTA01-1196</name>
</gene>
<dbReference type="SMART" id="SM00278">
    <property type="entry name" value="HhH1"/>
    <property type="match status" value="3"/>
</dbReference>
<evidence type="ECO:0000256" key="6">
    <source>
        <dbReference type="ARBA" id="ARBA00022481"/>
    </source>
</evidence>
<dbReference type="GO" id="GO:0003887">
    <property type="term" value="F:DNA-directed DNA polymerase activity"/>
    <property type="evidence" value="ECO:0007669"/>
    <property type="project" value="UniProtKB-KW"/>
</dbReference>
<dbReference type="SUPFAM" id="SSF89550">
    <property type="entry name" value="PHP domain-like"/>
    <property type="match status" value="1"/>
</dbReference>
<sequence length="390" mass="42189">MNNKEVVSVLVRVSDLLEIKGENPFRVRSYRNAAATIDGLSVSLELIADAGEDRLEEIPGVGKAIHGKILEILEGGSCKLLDELMEELPCGLLDMLAVPGLGPKKVKLFYHSLGVDSVDSLEQAALEGRLRELPRMGEKSEQKIIKAIDRYRRTQKSSRRFRLGAATALAQKVKEYLQAVEGAAVVEVAGSIRRWRESIGDIDILVTGRDGVAVMDAIAAYPGVTEVIGRGGAKSSVVIGVDNTSIQVDVRFVEASAYGAALNYFTGSKEHGVALRSRAKKMGLKLSEYGVFDEETGEQVAGKDEPSVYKALGLPYIEPELRENRGEVEAAEKGELPVLINEADIRGNLHMHTLASDGANTIEEMARAAIQEGYEYIAITDHSKASGIAN</sequence>
<evidence type="ECO:0000256" key="14">
    <source>
        <dbReference type="ARBA" id="ARBA00023053"/>
    </source>
</evidence>